<organism evidence="1 2">
    <name type="scientific">Candidatus Methanomassiliicoccus intestinalis</name>
    <dbReference type="NCBI Taxonomy" id="1406512"/>
    <lineage>
        <taxon>Archaea</taxon>
        <taxon>Methanobacteriati</taxon>
        <taxon>Thermoplasmatota</taxon>
        <taxon>Thermoplasmata</taxon>
        <taxon>Methanomassiliicoccales</taxon>
        <taxon>Methanomassiliicoccaceae</taxon>
        <taxon>Methanomassiliicoccus</taxon>
    </lineage>
</organism>
<dbReference type="GeneID" id="41323344"/>
<protein>
    <submittedName>
        <fullName evidence="1">Uncharacterized protein</fullName>
    </submittedName>
</protein>
<name>A0A8J8TE79_9ARCH</name>
<reference evidence="1" key="1">
    <citation type="submission" date="2016-03" db="EMBL/GenBank/DDBJ databases">
        <authorList>
            <person name="Borrel G."/>
            <person name="Mccann A."/>
            <person name="O'Toole P.W."/>
        </authorList>
    </citation>
    <scope>NUCLEOTIDE SEQUENCE</scope>
    <source>
        <strain evidence="1">183</strain>
    </source>
</reference>
<proteinExistence type="predicted"/>
<dbReference type="RefSeq" id="WP_020448811.1">
    <property type="nucleotide sequence ID" value="NZ_CAYAXV010000011.1"/>
</dbReference>
<gene>
    <name evidence="1" type="ORF">A3207_00970</name>
</gene>
<sequence length="71" mass="8259">MHLQKDQEPWRRFVDGVSYDVSEEEVALILKRLGFSSMEEFKGYADSIVEYECGRDGTKIKNKGDDEQLLE</sequence>
<dbReference type="EMBL" id="LVVT01000001">
    <property type="protein sequence ID" value="TQS84645.1"/>
    <property type="molecule type" value="Genomic_DNA"/>
</dbReference>
<evidence type="ECO:0000313" key="1">
    <source>
        <dbReference type="EMBL" id="TQS84645.1"/>
    </source>
</evidence>
<evidence type="ECO:0000313" key="2">
    <source>
        <dbReference type="Proteomes" id="UP000752814"/>
    </source>
</evidence>
<dbReference type="AlphaFoldDB" id="A0A8J8TE79"/>
<accession>A0A8J8TE79</accession>
<comment type="caution">
    <text evidence="1">The sequence shown here is derived from an EMBL/GenBank/DDBJ whole genome shotgun (WGS) entry which is preliminary data.</text>
</comment>
<dbReference type="Proteomes" id="UP000752814">
    <property type="component" value="Unassembled WGS sequence"/>
</dbReference>